<dbReference type="PANTHER" id="PTHR12265:SF14">
    <property type="entry name" value="INDOLE-DITERPENE BIOSYNTHESIS PROTEIN PAXU"/>
    <property type="match status" value="1"/>
</dbReference>
<dbReference type="EMBL" id="KV878209">
    <property type="protein sequence ID" value="OJJ40863.1"/>
    <property type="molecule type" value="Genomic_DNA"/>
</dbReference>
<dbReference type="Proteomes" id="UP000184383">
    <property type="component" value="Unassembled WGS sequence"/>
</dbReference>
<dbReference type="GeneID" id="63749823"/>
<gene>
    <name evidence="1" type="ORF">ASPWEDRAFT_34326</name>
</gene>
<proteinExistence type="predicted"/>
<dbReference type="PANTHER" id="PTHR12265">
    <property type="entry name" value="TRANSMEMBRANE PROTEIN 53"/>
    <property type="match status" value="1"/>
</dbReference>
<dbReference type="AlphaFoldDB" id="A0A1L9S167"/>
<evidence type="ECO:0000313" key="1">
    <source>
        <dbReference type="EMBL" id="OJJ40863.1"/>
    </source>
</evidence>
<dbReference type="RefSeq" id="XP_040694539.1">
    <property type="nucleotide sequence ID" value="XM_040833975.1"/>
</dbReference>
<evidence type="ECO:0000313" key="2">
    <source>
        <dbReference type="Proteomes" id="UP000184383"/>
    </source>
</evidence>
<dbReference type="OrthoDB" id="77878at2759"/>
<accession>A0A1L9S167</accession>
<keyword evidence="2" id="KW-1185">Reference proteome</keyword>
<name>A0A1L9S167_ASPWE</name>
<dbReference type="VEuPathDB" id="FungiDB:ASPWEDRAFT_34326"/>
<dbReference type="InterPro" id="IPR008547">
    <property type="entry name" value="DUF829_TMEM53"/>
</dbReference>
<organism evidence="1 2">
    <name type="scientific">Aspergillus wentii DTO 134E9</name>
    <dbReference type="NCBI Taxonomy" id="1073089"/>
    <lineage>
        <taxon>Eukaryota</taxon>
        <taxon>Fungi</taxon>
        <taxon>Dikarya</taxon>
        <taxon>Ascomycota</taxon>
        <taxon>Pezizomycotina</taxon>
        <taxon>Eurotiomycetes</taxon>
        <taxon>Eurotiomycetidae</taxon>
        <taxon>Eurotiales</taxon>
        <taxon>Aspergillaceae</taxon>
        <taxon>Aspergillus</taxon>
        <taxon>Aspergillus subgen. Cremei</taxon>
    </lineage>
</organism>
<evidence type="ECO:0008006" key="3">
    <source>
        <dbReference type="Google" id="ProtNLM"/>
    </source>
</evidence>
<protein>
    <recommendedName>
        <fullName evidence="3">DUF829-domain-containing protein</fullName>
    </recommendedName>
</protein>
<dbReference type="Pfam" id="PF05705">
    <property type="entry name" value="DUF829"/>
    <property type="match status" value="1"/>
</dbReference>
<reference evidence="2" key="1">
    <citation type="journal article" date="2017" name="Genome Biol.">
        <title>Comparative genomics reveals high biological diversity and specific adaptations in the industrially and medically important fungal genus Aspergillus.</title>
        <authorList>
            <person name="de Vries R.P."/>
            <person name="Riley R."/>
            <person name="Wiebenga A."/>
            <person name="Aguilar-Osorio G."/>
            <person name="Amillis S."/>
            <person name="Uchima C.A."/>
            <person name="Anderluh G."/>
            <person name="Asadollahi M."/>
            <person name="Askin M."/>
            <person name="Barry K."/>
            <person name="Battaglia E."/>
            <person name="Bayram O."/>
            <person name="Benocci T."/>
            <person name="Braus-Stromeyer S.A."/>
            <person name="Caldana C."/>
            <person name="Canovas D."/>
            <person name="Cerqueira G.C."/>
            <person name="Chen F."/>
            <person name="Chen W."/>
            <person name="Choi C."/>
            <person name="Clum A."/>
            <person name="Dos Santos R.A."/>
            <person name="Damasio A.R."/>
            <person name="Diallinas G."/>
            <person name="Emri T."/>
            <person name="Fekete E."/>
            <person name="Flipphi M."/>
            <person name="Freyberg S."/>
            <person name="Gallo A."/>
            <person name="Gournas C."/>
            <person name="Habgood R."/>
            <person name="Hainaut M."/>
            <person name="Harispe M.L."/>
            <person name="Henrissat B."/>
            <person name="Hilden K.S."/>
            <person name="Hope R."/>
            <person name="Hossain A."/>
            <person name="Karabika E."/>
            <person name="Karaffa L."/>
            <person name="Karanyi Z."/>
            <person name="Krasevec N."/>
            <person name="Kuo A."/>
            <person name="Kusch H."/>
            <person name="LaButti K."/>
            <person name="Lagendijk E.L."/>
            <person name="Lapidus A."/>
            <person name="Levasseur A."/>
            <person name="Lindquist E."/>
            <person name="Lipzen A."/>
            <person name="Logrieco A.F."/>
            <person name="MacCabe A."/>
            <person name="Maekelae M.R."/>
            <person name="Malavazi I."/>
            <person name="Melin P."/>
            <person name="Meyer V."/>
            <person name="Mielnichuk N."/>
            <person name="Miskei M."/>
            <person name="Molnar A.P."/>
            <person name="Mule G."/>
            <person name="Ngan C.Y."/>
            <person name="Orejas M."/>
            <person name="Orosz E."/>
            <person name="Ouedraogo J.P."/>
            <person name="Overkamp K.M."/>
            <person name="Park H.-S."/>
            <person name="Perrone G."/>
            <person name="Piumi F."/>
            <person name="Punt P.J."/>
            <person name="Ram A.F."/>
            <person name="Ramon A."/>
            <person name="Rauscher S."/>
            <person name="Record E."/>
            <person name="Riano-Pachon D.M."/>
            <person name="Robert V."/>
            <person name="Roehrig J."/>
            <person name="Ruller R."/>
            <person name="Salamov A."/>
            <person name="Salih N.S."/>
            <person name="Samson R.A."/>
            <person name="Sandor E."/>
            <person name="Sanguinetti M."/>
            <person name="Schuetze T."/>
            <person name="Sepcic K."/>
            <person name="Shelest E."/>
            <person name="Sherlock G."/>
            <person name="Sophianopoulou V."/>
            <person name="Squina F.M."/>
            <person name="Sun H."/>
            <person name="Susca A."/>
            <person name="Todd R.B."/>
            <person name="Tsang A."/>
            <person name="Unkles S.E."/>
            <person name="van de Wiele N."/>
            <person name="van Rossen-Uffink D."/>
            <person name="Oliveira J.V."/>
            <person name="Vesth T.C."/>
            <person name="Visser J."/>
            <person name="Yu J.-H."/>
            <person name="Zhou M."/>
            <person name="Andersen M.R."/>
            <person name="Archer D.B."/>
            <person name="Baker S.E."/>
            <person name="Benoit I."/>
            <person name="Brakhage A.A."/>
            <person name="Braus G.H."/>
            <person name="Fischer R."/>
            <person name="Frisvad J.C."/>
            <person name="Goldman G.H."/>
            <person name="Houbraken J."/>
            <person name="Oakley B."/>
            <person name="Pocsi I."/>
            <person name="Scazzocchio C."/>
            <person name="Seiboth B."/>
            <person name="vanKuyk P.A."/>
            <person name="Wortman J."/>
            <person name="Dyer P.S."/>
            <person name="Grigoriev I.V."/>
        </authorList>
    </citation>
    <scope>NUCLEOTIDE SEQUENCE [LARGE SCALE GENOMIC DNA]</scope>
    <source>
        <strain evidence="2">DTO 134E9</strain>
    </source>
</reference>
<sequence>MPQKSAPFPGFTPLSDRIYLRNGNDTSKPAPPDHPTTIIIFGWGDGMPKHVSKYADGFHSLYPFSRILVAISKTLQASSQPLYERIQAMMPIIDTVFPTPTGDGGDGAEERVLLHAMSNTGGIFVAAAMVAYQERHGKDKQMPHELLVCDSTPGGLVFSAQVGRWSHAMAVGTAKSFPWPFIVTQALWWVFLWGTYLLERLRGAEPSGVWANRVMNEADVTSRKTSRLYLYSKEDEIIWYEDLEENVAGVKTLGYRAVDTELFEGSPHVGHMRMHFKQYWNRISDCWKAALAMNRG</sequence>